<evidence type="ECO:0000313" key="2">
    <source>
        <dbReference type="EMBL" id="KAL3268218.1"/>
    </source>
</evidence>
<dbReference type="AlphaFoldDB" id="A0ABD2MP65"/>
<gene>
    <name evidence="2" type="ORF">HHI36_007342</name>
</gene>
<dbReference type="Proteomes" id="UP001516400">
    <property type="component" value="Unassembled WGS sequence"/>
</dbReference>
<proteinExistence type="predicted"/>
<organism evidence="2 3">
    <name type="scientific">Cryptolaemus montrouzieri</name>
    <dbReference type="NCBI Taxonomy" id="559131"/>
    <lineage>
        <taxon>Eukaryota</taxon>
        <taxon>Metazoa</taxon>
        <taxon>Ecdysozoa</taxon>
        <taxon>Arthropoda</taxon>
        <taxon>Hexapoda</taxon>
        <taxon>Insecta</taxon>
        <taxon>Pterygota</taxon>
        <taxon>Neoptera</taxon>
        <taxon>Endopterygota</taxon>
        <taxon>Coleoptera</taxon>
        <taxon>Polyphaga</taxon>
        <taxon>Cucujiformia</taxon>
        <taxon>Coccinelloidea</taxon>
        <taxon>Coccinellidae</taxon>
        <taxon>Scymninae</taxon>
        <taxon>Scymnini</taxon>
        <taxon>Cryptolaemus</taxon>
    </lineage>
</organism>
<keyword evidence="3" id="KW-1185">Reference proteome</keyword>
<name>A0ABD2MP65_9CUCU</name>
<dbReference type="Pfam" id="PF16201">
    <property type="entry name" value="NopRA1"/>
    <property type="match status" value="1"/>
</dbReference>
<dbReference type="InterPro" id="IPR032436">
    <property type="entry name" value="URB1_C"/>
</dbReference>
<dbReference type="InterPro" id="IPR039844">
    <property type="entry name" value="URB1"/>
</dbReference>
<reference evidence="2 3" key="1">
    <citation type="journal article" date="2021" name="BMC Biol.">
        <title>Horizontally acquired antibacterial genes associated with adaptive radiation of ladybird beetles.</title>
        <authorList>
            <person name="Li H.S."/>
            <person name="Tang X.F."/>
            <person name="Huang Y.H."/>
            <person name="Xu Z.Y."/>
            <person name="Chen M.L."/>
            <person name="Du X.Y."/>
            <person name="Qiu B.Y."/>
            <person name="Chen P.T."/>
            <person name="Zhang W."/>
            <person name="Slipinski A."/>
            <person name="Escalona H.E."/>
            <person name="Waterhouse R.M."/>
            <person name="Zwick A."/>
            <person name="Pang H."/>
        </authorList>
    </citation>
    <scope>NUCLEOTIDE SEQUENCE [LARGE SCALE GENOMIC DNA]</scope>
    <source>
        <strain evidence="2">SYSU2018</strain>
    </source>
</reference>
<dbReference type="PANTHER" id="PTHR13500">
    <property type="entry name" value="NUCLEOLAR PRERIBOSOMAL-ASSOCIATED PROTEIN 1"/>
    <property type="match status" value="1"/>
</dbReference>
<comment type="caution">
    <text evidence="2">The sequence shown here is derived from an EMBL/GenBank/DDBJ whole genome shotgun (WGS) entry which is preliminary data.</text>
</comment>
<dbReference type="PANTHER" id="PTHR13500:SF0">
    <property type="entry name" value="NUCLEOLAR PRE-RIBOSOMAL-ASSOCIATED PROTEIN 1"/>
    <property type="match status" value="1"/>
</dbReference>
<evidence type="ECO:0000313" key="3">
    <source>
        <dbReference type="Proteomes" id="UP001516400"/>
    </source>
</evidence>
<protein>
    <recommendedName>
        <fullName evidence="1">URB1 C-terminal domain-containing protein</fullName>
    </recommendedName>
</protein>
<feature type="domain" description="URB1 C-terminal" evidence="1">
    <location>
        <begin position="236"/>
        <end position="425"/>
    </location>
</feature>
<sequence length="471" mass="54045">MFSGSVDFKGVQSNESFKLLIKFCLKYGVSDHEKLLTILQNIITLTCRTFDEEHIKMIVEMLVSHSEFLDVVLSEFHKCKVGILSLLLTVCEQWPQVMARSHVPILLSSFGATLTESDKIALKLLKMYESASNQTSFHDFKPFLWGKTGANHYSVRSDIEKALLKQPKMRDVLNILQENIVLSTIKYYHLYHSVNRPNNLKENLIYELEFLLPLFSHLLAPENVVQTYHFTKSGALSLSILALSSEHKKMRAAACHVLARFYFHVEARQSGKDNLLWIRLIEAICRGISMTDDLVLNNFASIFLARTALILTQPNHIMYLPLSQYLAAKPALDFSSIPELYTFVYSSDVNYKDHRNFICEILCDGLITENDYTIFFRSMALKLFTELYSSCVCDMEGKLSILDVLISVCRLPTGVKFICTHNAMLEYLFMDLHDILRSTSKKTNIALLCKLIDIFHRISSNLDEALLWEKF</sequence>
<dbReference type="EMBL" id="JABFTP020000021">
    <property type="protein sequence ID" value="KAL3268218.1"/>
    <property type="molecule type" value="Genomic_DNA"/>
</dbReference>
<evidence type="ECO:0000259" key="1">
    <source>
        <dbReference type="Pfam" id="PF16201"/>
    </source>
</evidence>
<accession>A0ABD2MP65</accession>